<evidence type="ECO:0000313" key="1">
    <source>
        <dbReference type="EMBL" id="MDO4842162.1"/>
    </source>
</evidence>
<organism evidence="1 2">
    <name type="scientific">Phoenicibacter congonensis</name>
    <dbReference type="NCBI Taxonomy" id="1944646"/>
    <lineage>
        <taxon>Bacteria</taxon>
        <taxon>Bacillati</taxon>
        <taxon>Actinomycetota</taxon>
        <taxon>Coriobacteriia</taxon>
        <taxon>Eggerthellales</taxon>
        <taxon>Eggerthellaceae</taxon>
        <taxon>Phoenicibacter</taxon>
    </lineage>
</organism>
<sequence length="179" mass="18862">MQLVVHIINVDTATAITAALQVNVMVQRVVGNVGLLATGCNIACYVDISVMRNLVFNFCAAGTDNSRRQGVRQNIQLIRIVGSNAQGAYILPFAAHVSSSIGSNLILRPCGNRVEAYDTAAIAISIIVYCTVAGAVDVYSAQAVIYILFNACSLYAGRQVRLGIGSVAAAGNITAHRYA</sequence>
<keyword evidence="2" id="KW-1185">Reference proteome</keyword>
<comment type="caution">
    <text evidence="1">The sequence shown here is derived from an EMBL/GenBank/DDBJ whole genome shotgun (WGS) entry which is preliminary data.</text>
</comment>
<dbReference type="EMBL" id="JAUMVS010000105">
    <property type="protein sequence ID" value="MDO4842162.1"/>
    <property type="molecule type" value="Genomic_DNA"/>
</dbReference>
<gene>
    <name evidence="1" type="ORF">Q3982_05745</name>
</gene>
<protein>
    <submittedName>
        <fullName evidence="1">Uncharacterized protein</fullName>
    </submittedName>
</protein>
<dbReference type="Proteomes" id="UP001168575">
    <property type="component" value="Unassembled WGS sequence"/>
</dbReference>
<name>A0AA43RMB7_9ACTN</name>
<dbReference type="AlphaFoldDB" id="A0AA43RMB7"/>
<accession>A0AA43RMB7</accession>
<proteinExistence type="predicted"/>
<reference evidence="1" key="1">
    <citation type="submission" date="2023-07" db="EMBL/GenBank/DDBJ databases">
        <title>Between Cages and Wild: Unraveling the Impact of Captivity on Animal Microbiomes and Antimicrobial Resistance.</title>
        <authorList>
            <person name="Schmartz G.P."/>
            <person name="Rehner J."/>
            <person name="Schuff M.J."/>
            <person name="Becker S.L."/>
            <person name="Kravczyk M."/>
            <person name="Gurevich A."/>
            <person name="Francke R."/>
            <person name="Mueller R."/>
            <person name="Keller V."/>
            <person name="Keller A."/>
        </authorList>
    </citation>
    <scope>NUCLEOTIDE SEQUENCE</scope>
    <source>
        <strain evidence="1">S12M_St_49</strain>
    </source>
</reference>
<evidence type="ECO:0000313" key="2">
    <source>
        <dbReference type="Proteomes" id="UP001168575"/>
    </source>
</evidence>